<sequence length="210" mass="22082">MKVFVIGASGRVGQELVKDLAAAGHHVSAGTRHVDQDFGPDVQTVAFDLHGSVEEMSLAMKGNDAVYFVAGSRGADLLQTDAFGVVKTSQAAEAAGIKRYLLLSSLFATDPSKWHIGELNSLSDYNVAKFFGDHWLMDNTHLNYTILQPGTLKDEPGTGHVALGVTDGGVNPIPDVAATLVALLDADNTVKKIVTMHTGDTPIEAAVAGV</sequence>
<dbReference type="SUPFAM" id="SSF51735">
    <property type="entry name" value="NAD(P)-binding Rossmann-fold domains"/>
    <property type="match status" value="1"/>
</dbReference>
<dbReference type="Pfam" id="PF13460">
    <property type="entry name" value="NAD_binding_10"/>
    <property type="match status" value="1"/>
</dbReference>
<dbReference type="InterPro" id="IPR036291">
    <property type="entry name" value="NAD(P)-bd_dom_sf"/>
</dbReference>
<dbReference type="PATRIC" id="fig|1293598.4.peg.1775"/>
<dbReference type="STRING" id="1293598.IV56_GL001702"/>
<dbReference type="Proteomes" id="UP000050969">
    <property type="component" value="Unassembled WGS sequence"/>
</dbReference>
<accession>A0A0R2MRH5</accession>
<dbReference type="PANTHER" id="PTHR15020:SF50">
    <property type="entry name" value="UPF0659 PROTEIN YMR090W"/>
    <property type="match status" value="1"/>
</dbReference>
<dbReference type="InterPro" id="IPR016040">
    <property type="entry name" value="NAD(P)-bd_dom"/>
</dbReference>
<gene>
    <name evidence="2" type="ORF">IV56_GL001702</name>
</gene>
<dbReference type="EMBL" id="JQCE01000045">
    <property type="protein sequence ID" value="KRO16213.1"/>
    <property type="molecule type" value="Genomic_DNA"/>
</dbReference>
<protein>
    <submittedName>
        <fullName evidence="2">NAD-dependent epimerase dehydratase</fullName>
    </submittedName>
</protein>
<feature type="domain" description="NAD(P)-binding" evidence="1">
    <location>
        <begin position="7"/>
        <end position="186"/>
    </location>
</feature>
<dbReference type="PANTHER" id="PTHR15020">
    <property type="entry name" value="FLAVIN REDUCTASE-RELATED"/>
    <property type="match status" value="1"/>
</dbReference>
<proteinExistence type="predicted"/>
<comment type="caution">
    <text evidence="2">The sequence shown here is derived from an EMBL/GenBank/DDBJ whole genome shotgun (WGS) entry which is preliminary data.</text>
</comment>
<dbReference type="RefSeq" id="WP_054778002.1">
    <property type="nucleotide sequence ID" value="NZ_BBBX01000025.1"/>
</dbReference>
<keyword evidence="3" id="KW-1185">Reference proteome</keyword>
<evidence type="ECO:0000259" key="1">
    <source>
        <dbReference type="Pfam" id="PF13460"/>
    </source>
</evidence>
<evidence type="ECO:0000313" key="3">
    <source>
        <dbReference type="Proteomes" id="UP000050969"/>
    </source>
</evidence>
<reference evidence="2 3" key="1">
    <citation type="journal article" date="2015" name="Genome Announc.">
        <title>Expanding the biotechnology potential of lactobacilli through comparative genomics of 213 strains and associated genera.</title>
        <authorList>
            <person name="Sun Z."/>
            <person name="Harris H.M."/>
            <person name="McCann A."/>
            <person name="Guo C."/>
            <person name="Argimon S."/>
            <person name="Zhang W."/>
            <person name="Yang X."/>
            <person name="Jeffery I.B."/>
            <person name="Cooney J.C."/>
            <person name="Kagawa T.F."/>
            <person name="Liu W."/>
            <person name="Song Y."/>
            <person name="Salvetti E."/>
            <person name="Wrobel A."/>
            <person name="Rasinkangas P."/>
            <person name="Parkhill J."/>
            <person name="Rea M.C."/>
            <person name="O'Sullivan O."/>
            <person name="Ritari J."/>
            <person name="Douillard F.P."/>
            <person name="Paul Ross R."/>
            <person name="Yang R."/>
            <person name="Briner A.E."/>
            <person name="Felis G.E."/>
            <person name="de Vos W.M."/>
            <person name="Barrangou R."/>
            <person name="Klaenhammer T.R."/>
            <person name="Caufield P.W."/>
            <person name="Cui Y."/>
            <person name="Zhang H."/>
            <person name="O'Toole P.W."/>
        </authorList>
    </citation>
    <scope>NUCLEOTIDE SEQUENCE [LARGE SCALE GENOMIC DNA]</scope>
    <source>
        <strain evidence="2 3">DSM 24301</strain>
    </source>
</reference>
<dbReference type="OrthoDB" id="9785372at2"/>
<dbReference type="AlphaFoldDB" id="A0A0R2MRH5"/>
<organism evidence="2 3">
    <name type="scientific">Lacticaseibacillus saniviri JCM 17471 = DSM 24301</name>
    <dbReference type="NCBI Taxonomy" id="1293598"/>
    <lineage>
        <taxon>Bacteria</taxon>
        <taxon>Bacillati</taxon>
        <taxon>Bacillota</taxon>
        <taxon>Bacilli</taxon>
        <taxon>Lactobacillales</taxon>
        <taxon>Lactobacillaceae</taxon>
        <taxon>Lacticaseibacillus</taxon>
    </lineage>
</organism>
<dbReference type="Gene3D" id="3.40.50.720">
    <property type="entry name" value="NAD(P)-binding Rossmann-like Domain"/>
    <property type="match status" value="1"/>
</dbReference>
<name>A0A0R2MRH5_9LACO</name>
<evidence type="ECO:0000313" key="2">
    <source>
        <dbReference type="EMBL" id="KRO16213.1"/>
    </source>
</evidence>